<protein>
    <recommendedName>
        <fullName evidence="2">WW domain-containing protein</fullName>
    </recommendedName>
</protein>
<feature type="non-terminal residue" evidence="3">
    <location>
        <position position="74"/>
    </location>
</feature>
<feature type="region of interest" description="Disordered" evidence="1">
    <location>
        <begin position="1"/>
        <end position="40"/>
    </location>
</feature>
<dbReference type="EMBL" id="KV784362">
    <property type="protein sequence ID" value="OEU13171.1"/>
    <property type="molecule type" value="Genomic_DNA"/>
</dbReference>
<sequence length="74" mass="8535">WEEVEDPSSGTVYYYNSETGESSWDRPTSAVDDNQDIPDPLPECWVETEDESSGKMYYFNSLTGETSWDRPKVE</sequence>
<gene>
    <name evidence="3" type="ORF">FRACYDRAFT_155497</name>
</gene>
<dbReference type="InterPro" id="IPR001202">
    <property type="entry name" value="WW_dom"/>
</dbReference>
<organism evidence="3 4">
    <name type="scientific">Fragilariopsis cylindrus CCMP1102</name>
    <dbReference type="NCBI Taxonomy" id="635003"/>
    <lineage>
        <taxon>Eukaryota</taxon>
        <taxon>Sar</taxon>
        <taxon>Stramenopiles</taxon>
        <taxon>Ochrophyta</taxon>
        <taxon>Bacillariophyta</taxon>
        <taxon>Bacillariophyceae</taxon>
        <taxon>Bacillariophycidae</taxon>
        <taxon>Bacillariales</taxon>
        <taxon>Bacillariaceae</taxon>
        <taxon>Fragilariopsis</taxon>
    </lineage>
</organism>
<evidence type="ECO:0000256" key="1">
    <source>
        <dbReference type="SAM" id="MobiDB-lite"/>
    </source>
</evidence>
<evidence type="ECO:0000259" key="2">
    <source>
        <dbReference type="PROSITE" id="PS50020"/>
    </source>
</evidence>
<feature type="domain" description="WW" evidence="2">
    <location>
        <begin position="1"/>
        <end position="29"/>
    </location>
</feature>
<dbReference type="PANTHER" id="PTHR47852:SF2">
    <property type="entry name" value="WW DOMAIN-CONTAINING PROTEIN"/>
    <property type="match status" value="1"/>
</dbReference>
<dbReference type="PROSITE" id="PS01159">
    <property type="entry name" value="WW_DOMAIN_1"/>
    <property type="match status" value="2"/>
</dbReference>
<reference evidence="3 4" key="1">
    <citation type="submission" date="2016-09" db="EMBL/GenBank/DDBJ databases">
        <title>Extensive genetic diversity and differential bi-allelic expression allows diatom success in the polar Southern Ocean.</title>
        <authorList>
            <consortium name="DOE Joint Genome Institute"/>
            <person name="Mock T."/>
            <person name="Otillar R.P."/>
            <person name="Strauss J."/>
            <person name="Dupont C."/>
            <person name="Frickenhaus S."/>
            <person name="Maumus F."/>
            <person name="Mcmullan M."/>
            <person name="Sanges R."/>
            <person name="Schmutz J."/>
            <person name="Toseland A."/>
            <person name="Valas R."/>
            <person name="Veluchamy A."/>
            <person name="Ward B.J."/>
            <person name="Allen A."/>
            <person name="Barry K."/>
            <person name="Falciatore A."/>
            <person name="Ferrante M."/>
            <person name="Fortunato A.E."/>
            <person name="Gloeckner G."/>
            <person name="Gruber A."/>
            <person name="Hipkin R."/>
            <person name="Janech M."/>
            <person name="Kroth P."/>
            <person name="Leese F."/>
            <person name="Lindquist E."/>
            <person name="Lyon B.R."/>
            <person name="Martin J."/>
            <person name="Mayer C."/>
            <person name="Parker M."/>
            <person name="Quesneville H."/>
            <person name="Raymond J."/>
            <person name="Uhlig C."/>
            <person name="Valentin K.U."/>
            <person name="Worden A.Z."/>
            <person name="Armbrust E.V."/>
            <person name="Bowler C."/>
            <person name="Green B."/>
            <person name="Moulton V."/>
            <person name="Van Oosterhout C."/>
            <person name="Grigoriev I."/>
        </authorList>
    </citation>
    <scope>NUCLEOTIDE SEQUENCE [LARGE SCALE GENOMIC DNA]</scope>
    <source>
        <strain evidence="3 4">CCMP1102</strain>
    </source>
</reference>
<accession>A0A1E7F4R3</accession>
<dbReference type="PANTHER" id="PTHR47852">
    <property type="entry name" value="OS06G0298400 PROTEIN"/>
    <property type="match status" value="1"/>
</dbReference>
<feature type="non-terminal residue" evidence="3">
    <location>
        <position position="1"/>
    </location>
</feature>
<dbReference type="SUPFAM" id="SSF51045">
    <property type="entry name" value="WW domain"/>
    <property type="match status" value="2"/>
</dbReference>
<feature type="compositionally biased region" description="Polar residues" evidence="1">
    <location>
        <begin position="8"/>
        <end position="26"/>
    </location>
</feature>
<dbReference type="PROSITE" id="PS50020">
    <property type="entry name" value="WW_DOMAIN_2"/>
    <property type="match status" value="2"/>
</dbReference>
<proteinExistence type="predicted"/>
<dbReference type="Proteomes" id="UP000095751">
    <property type="component" value="Unassembled WGS sequence"/>
</dbReference>
<name>A0A1E7F4R3_9STRA</name>
<evidence type="ECO:0000313" key="3">
    <source>
        <dbReference type="EMBL" id="OEU13171.1"/>
    </source>
</evidence>
<dbReference type="CDD" id="cd00201">
    <property type="entry name" value="WW"/>
    <property type="match status" value="2"/>
</dbReference>
<dbReference type="KEGG" id="fcy:FRACYDRAFT_155497"/>
<dbReference type="AlphaFoldDB" id="A0A1E7F4R3"/>
<dbReference type="OrthoDB" id="49416at2759"/>
<dbReference type="InterPro" id="IPR036020">
    <property type="entry name" value="WW_dom_sf"/>
</dbReference>
<dbReference type="SMART" id="SM00456">
    <property type="entry name" value="WW"/>
    <property type="match status" value="2"/>
</dbReference>
<dbReference type="InParanoid" id="A0A1E7F4R3"/>
<evidence type="ECO:0000313" key="4">
    <source>
        <dbReference type="Proteomes" id="UP000095751"/>
    </source>
</evidence>
<dbReference type="Pfam" id="PF00397">
    <property type="entry name" value="WW"/>
    <property type="match status" value="2"/>
</dbReference>
<feature type="domain" description="WW" evidence="2">
    <location>
        <begin position="39"/>
        <end position="73"/>
    </location>
</feature>
<keyword evidence="4" id="KW-1185">Reference proteome</keyword>
<dbReference type="Gene3D" id="2.20.70.10">
    <property type="match status" value="2"/>
</dbReference>